<keyword evidence="8" id="KW-1185">Reference proteome</keyword>
<dbReference type="PANTHER" id="PTHR30419">
    <property type="entry name" value="HTH-TYPE TRANSCRIPTIONAL REGULATOR YBHD"/>
    <property type="match status" value="1"/>
</dbReference>
<dbReference type="Gene3D" id="1.10.10.10">
    <property type="entry name" value="Winged helix-like DNA-binding domain superfamily/Winged helix DNA-binding domain"/>
    <property type="match status" value="1"/>
</dbReference>
<accession>A0A1W6L3I6</accession>
<evidence type="ECO:0000256" key="4">
    <source>
        <dbReference type="ARBA" id="ARBA00023163"/>
    </source>
</evidence>
<evidence type="ECO:0000256" key="1">
    <source>
        <dbReference type="ARBA" id="ARBA00009437"/>
    </source>
</evidence>
<dbReference type="Pfam" id="PF00126">
    <property type="entry name" value="HTH_1"/>
    <property type="match status" value="1"/>
</dbReference>
<evidence type="ECO:0000256" key="2">
    <source>
        <dbReference type="ARBA" id="ARBA00023015"/>
    </source>
</evidence>
<dbReference type="GO" id="GO:0003677">
    <property type="term" value="F:DNA binding"/>
    <property type="evidence" value="ECO:0007669"/>
    <property type="project" value="UniProtKB-KW"/>
</dbReference>
<dbReference type="STRING" id="946333.A4W93_01670"/>
<keyword evidence="4" id="KW-0804">Transcription</keyword>
<feature type="region of interest" description="Disordered" evidence="5">
    <location>
        <begin position="306"/>
        <end position="328"/>
    </location>
</feature>
<evidence type="ECO:0000313" key="8">
    <source>
        <dbReference type="Proteomes" id="UP000193427"/>
    </source>
</evidence>
<keyword evidence="2" id="KW-0805">Transcription regulation</keyword>
<dbReference type="Gene3D" id="3.40.190.290">
    <property type="match status" value="1"/>
</dbReference>
<evidence type="ECO:0000256" key="3">
    <source>
        <dbReference type="ARBA" id="ARBA00023125"/>
    </source>
</evidence>
<gene>
    <name evidence="7" type="ORF">A4W93_01670</name>
</gene>
<dbReference type="InterPro" id="IPR036390">
    <property type="entry name" value="WH_DNA-bd_sf"/>
</dbReference>
<dbReference type="InterPro" id="IPR000847">
    <property type="entry name" value="LysR_HTH_N"/>
</dbReference>
<dbReference type="InterPro" id="IPR036388">
    <property type="entry name" value="WH-like_DNA-bd_sf"/>
</dbReference>
<evidence type="ECO:0000259" key="6">
    <source>
        <dbReference type="PROSITE" id="PS50931"/>
    </source>
</evidence>
<dbReference type="Proteomes" id="UP000193427">
    <property type="component" value="Chromosome"/>
</dbReference>
<dbReference type="GO" id="GO:0005829">
    <property type="term" value="C:cytosol"/>
    <property type="evidence" value="ECO:0007669"/>
    <property type="project" value="TreeGrafter"/>
</dbReference>
<organism evidence="7 8">
    <name type="scientific">Piscinibacter gummiphilus</name>
    <dbReference type="NCBI Taxonomy" id="946333"/>
    <lineage>
        <taxon>Bacteria</taxon>
        <taxon>Pseudomonadati</taxon>
        <taxon>Pseudomonadota</taxon>
        <taxon>Betaproteobacteria</taxon>
        <taxon>Burkholderiales</taxon>
        <taxon>Sphaerotilaceae</taxon>
        <taxon>Piscinibacter</taxon>
    </lineage>
</organism>
<dbReference type="SUPFAM" id="SSF53850">
    <property type="entry name" value="Periplasmic binding protein-like II"/>
    <property type="match status" value="1"/>
</dbReference>
<keyword evidence="3" id="KW-0238">DNA-binding</keyword>
<evidence type="ECO:0000256" key="5">
    <source>
        <dbReference type="SAM" id="MobiDB-lite"/>
    </source>
</evidence>
<dbReference type="PROSITE" id="PS50931">
    <property type="entry name" value="HTH_LYSR"/>
    <property type="match status" value="1"/>
</dbReference>
<dbReference type="GO" id="GO:0003700">
    <property type="term" value="F:DNA-binding transcription factor activity"/>
    <property type="evidence" value="ECO:0007669"/>
    <property type="project" value="InterPro"/>
</dbReference>
<dbReference type="InterPro" id="IPR050950">
    <property type="entry name" value="HTH-type_LysR_regulators"/>
</dbReference>
<dbReference type="OrthoDB" id="8839922at2"/>
<proteinExistence type="inferred from homology"/>
<dbReference type="AlphaFoldDB" id="A0A1W6L3I6"/>
<protein>
    <submittedName>
        <fullName evidence="7">Transcriptional regulator</fullName>
    </submittedName>
</protein>
<dbReference type="Pfam" id="PF03466">
    <property type="entry name" value="LysR_substrate"/>
    <property type="match status" value="1"/>
</dbReference>
<reference evidence="7 8" key="1">
    <citation type="submission" date="2016-04" db="EMBL/GenBank/DDBJ databases">
        <title>Complete genome sequence of natural rubber-degrading, novel Gram-negative bacterium, Rhizobacter gummiphilus strain NS21.</title>
        <authorList>
            <person name="Tabata M."/>
            <person name="Kasai D."/>
            <person name="Fukuda M."/>
        </authorList>
    </citation>
    <scope>NUCLEOTIDE SEQUENCE [LARGE SCALE GENOMIC DNA]</scope>
    <source>
        <strain evidence="7 8">NS21</strain>
    </source>
</reference>
<feature type="domain" description="HTH lysR-type" evidence="6">
    <location>
        <begin position="1"/>
        <end position="56"/>
    </location>
</feature>
<dbReference type="InterPro" id="IPR005119">
    <property type="entry name" value="LysR_subst-bd"/>
</dbReference>
<dbReference type="KEGG" id="rgu:A4W93_01670"/>
<dbReference type="PANTHER" id="PTHR30419:SF8">
    <property type="entry name" value="NITROGEN ASSIMILATION TRANSCRIPTIONAL ACTIVATOR-RELATED"/>
    <property type="match status" value="1"/>
</dbReference>
<dbReference type="SUPFAM" id="SSF46785">
    <property type="entry name" value="Winged helix' DNA-binding domain"/>
    <property type="match status" value="1"/>
</dbReference>
<name>A0A1W6L3I6_9BURK</name>
<comment type="similarity">
    <text evidence="1">Belongs to the LysR transcriptional regulatory family.</text>
</comment>
<dbReference type="EMBL" id="CP015118">
    <property type="protein sequence ID" value="ARN18728.1"/>
    <property type="molecule type" value="Genomic_DNA"/>
</dbReference>
<sequence>MRVWRYLEEVARVGSVRQAAERLHVTPSALLRRIQDVESDLGAALFERTSSGVQLTAAGEIFIGWIKNQNADLRRVYSQIEALNGLRRGEIRIAVSQAVARGFLMKEMIEFRAKHPLVKLSITVCDHTTAMRHLLAYEADLILVFRPPHAAELQPVMSIGQGMVAVMAHDHPLAAKARLRVRDCLMYDLALPEPSYSGRELIDQILARGSVQPNPVIESNSFDLLADMVKGTEVISFQVDIGASRWREDPELAVRPIDEADGAHGPLVLGQLKGRTLPLPAARFAEQLARRLDEMRSLPMDEAAARALHTAKATRSKATEAETEDELD</sequence>
<evidence type="ECO:0000313" key="7">
    <source>
        <dbReference type="EMBL" id="ARN18728.1"/>
    </source>
</evidence>